<proteinExistence type="predicted"/>
<dbReference type="InterPro" id="IPR029071">
    <property type="entry name" value="Ubiquitin-like_domsf"/>
</dbReference>
<dbReference type="Gene3D" id="3.10.20.90">
    <property type="entry name" value="Phosphatidylinositol 3-kinase Catalytic Subunit, Chain A, domain 1"/>
    <property type="match status" value="1"/>
</dbReference>
<keyword evidence="3 6" id="KW-1133">Transmembrane helix</keyword>
<feature type="region of interest" description="Disordered" evidence="5">
    <location>
        <begin position="129"/>
        <end position="171"/>
    </location>
</feature>
<dbReference type="GO" id="GO:0030968">
    <property type="term" value="P:endoplasmic reticulum unfolded protein response"/>
    <property type="evidence" value="ECO:0007669"/>
    <property type="project" value="TreeGrafter"/>
</dbReference>
<accession>A0A8H7PKP5</accession>
<feature type="region of interest" description="Disordered" evidence="5">
    <location>
        <begin position="88"/>
        <end position="117"/>
    </location>
</feature>
<dbReference type="OrthoDB" id="2429807at2759"/>
<dbReference type="PANTHER" id="PTHR12943:SF27">
    <property type="entry name" value="HOMOCYSTEINE-INDUCED ENDOPLASMIC RETICULUM PROTEIN, ISOFORM A"/>
    <property type="match status" value="1"/>
</dbReference>
<evidence type="ECO:0000256" key="6">
    <source>
        <dbReference type="SAM" id="Phobius"/>
    </source>
</evidence>
<evidence type="ECO:0000256" key="5">
    <source>
        <dbReference type="SAM" id="MobiDB-lite"/>
    </source>
</evidence>
<feature type="compositionally biased region" description="Low complexity" evidence="5">
    <location>
        <begin position="129"/>
        <end position="150"/>
    </location>
</feature>
<feature type="compositionally biased region" description="Low complexity" evidence="5">
    <location>
        <begin position="228"/>
        <end position="244"/>
    </location>
</feature>
<dbReference type="Proteomes" id="UP000654370">
    <property type="component" value="Unassembled WGS sequence"/>
</dbReference>
<evidence type="ECO:0000256" key="2">
    <source>
        <dbReference type="ARBA" id="ARBA00022692"/>
    </source>
</evidence>
<feature type="domain" description="Ubiquitin-like" evidence="7">
    <location>
        <begin position="6"/>
        <end position="66"/>
    </location>
</feature>
<keyword evidence="9" id="KW-1185">Reference proteome</keyword>
<dbReference type="AlphaFoldDB" id="A0A8H7PKP5"/>
<dbReference type="GO" id="GO:0016020">
    <property type="term" value="C:membrane"/>
    <property type="evidence" value="ECO:0007669"/>
    <property type="project" value="UniProtKB-SubCell"/>
</dbReference>
<organism evidence="8 9">
    <name type="scientific">Mortierella isabellina</name>
    <name type="common">Filamentous fungus</name>
    <name type="synonym">Umbelopsis isabellina</name>
    <dbReference type="NCBI Taxonomy" id="91625"/>
    <lineage>
        <taxon>Eukaryota</taxon>
        <taxon>Fungi</taxon>
        <taxon>Fungi incertae sedis</taxon>
        <taxon>Mucoromycota</taxon>
        <taxon>Mucoromycotina</taxon>
        <taxon>Umbelopsidomycetes</taxon>
        <taxon>Umbelopsidales</taxon>
        <taxon>Umbelopsidaceae</taxon>
        <taxon>Umbelopsis</taxon>
    </lineage>
</organism>
<protein>
    <recommendedName>
        <fullName evidence="7">Ubiquitin-like domain-containing protein</fullName>
    </recommendedName>
</protein>
<dbReference type="PROSITE" id="PS50053">
    <property type="entry name" value="UBIQUITIN_2"/>
    <property type="match status" value="1"/>
</dbReference>
<dbReference type="SUPFAM" id="SSF54236">
    <property type="entry name" value="Ubiquitin-like"/>
    <property type="match status" value="1"/>
</dbReference>
<dbReference type="InterPro" id="IPR039751">
    <property type="entry name" value="HERPUD1/2"/>
</dbReference>
<dbReference type="SMART" id="SM00213">
    <property type="entry name" value="UBQ"/>
    <property type="match status" value="1"/>
</dbReference>
<comment type="caution">
    <text evidence="8">The sequence shown here is derived from an EMBL/GenBank/DDBJ whole genome shotgun (WGS) entry which is preliminary data.</text>
</comment>
<comment type="subcellular location">
    <subcellularLocation>
        <location evidence="1">Membrane</location>
    </subcellularLocation>
</comment>
<evidence type="ECO:0000313" key="9">
    <source>
        <dbReference type="Proteomes" id="UP000654370"/>
    </source>
</evidence>
<evidence type="ECO:0000259" key="7">
    <source>
        <dbReference type="PROSITE" id="PS50053"/>
    </source>
</evidence>
<evidence type="ECO:0000256" key="4">
    <source>
        <dbReference type="ARBA" id="ARBA00023136"/>
    </source>
</evidence>
<dbReference type="PANTHER" id="PTHR12943">
    <property type="entry name" value="HOMOCYSTEINE-RESPONSIVE ENDOPLASMIC RETICULUM-RESIDENT UNIQUITIN-LIKE DOMAIN HERPUD PROTEIN FAMILY MEMBER"/>
    <property type="match status" value="1"/>
</dbReference>
<keyword evidence="2 6" id="KW-0812">Transmembrane</keyword>
<keyword evidence="4 6" id="KW-0472">Membrane</keyword>
<evidence type="ECO:0000313" key="8">
    <source>
        <dbReference type="EMBL" id="KAG2174976.1"/>
    </source>
</evidence>
<gene>
    <name evidence="8" type="ORF">INT43_006038</name>
</gene>
<sequence>MDCEELTINVRSPSLPDILVVKASLSHTVLMVKQSLRSVHPYTPDTSSQRLIYAGKLLKDQDVLDNVLHKGHDISVYTFHLVVKPGGLHGAPPTPKPPIKESAVAEKKTEQPPVSPVNENISIAVSPIPTAVSSPMPTPSTSYTTAAGPSRSPLSRAQSTSNSNMESVDEPQIVNIDGKQYLSISPAVQTQIEAYEKYLINYQQYYADWYQWYNTHYVANAANMANHSNSAAPSQPTSTSPNNNLGQEQAAPAGPVNGVEDPEVVRQRAARRAAVVWLGTKLLLALFILTRNASIPRMVFLYSITFAFFLYQTGQLRFIIRRVRPWNARAFTAATPGSGNNNHPINQPITRRRIIERGLYTFVASLFPSYGHDPHIAEALDNAQQDEAMPGF</sequence>
<feature type="region of interest" description="Disordered" evidence="5">
    <location>
        <begin position="228"/>
        <end position="259"/>
    </location>
</feature>
<evidence type="ECO:0000256" key="3">
    <source>
        <dbReference type="ARBA" id="ARBA00022989"/>
    </source>
</evidence>
<feature type="compositionally biased region" description="Polar residues" evidence="5">
    <location>
        <begin position="152"/>
        <end position="166"/>
    </location>
</feature>
<name>A0A8H7PKP5_MORIS</name>
<feature type="transmembrane region" description="Helical" evidence="6">
    <location>
        <begin position="274"/>
        <end position="293"/>
    </location>
</feature>
<feature type="transmembrane region" description="Helical" evidence="6">
    <location>
        <begin position="299"/>
        <end position="320"/>
    </location>
</feature>
<reference evidence="8" key="1">
    <citation type="submission" date="2020-12" db="EMBL/GenBank/DDBJ databases">
        <title>Metabolic potential, ecology and presence of endohyphal bacteria is reflected in genomic diversity of Mucoromycotina.</title>
        <authorList>
            <person name="Muszewska A."/>
            <person name="Okrasinska A."/>
            <person name="Steczkiewicz K."/>
            <person name="Drgas O."/>
            <person name="Orlowska M."/>
            <person name="Perlinska-Lenart U."/>
            <person name="Aleksandrzak-Piekarczyk T."/>
            <person name="Szatraj K."/>
            <person name="Zielenkiewicz U."/>
            <person name="Pilsyk S."/>
            <person name="Malc E."/>
            <person name="Mieczkowski P."/>
            <person name="Kruszewska J.S."/>
            <person name="Biernat P."/>
            <person name="Pawlowska J."/>
        </authorList>
    </citation>
    <scope>NUCLEOTIDE SEQUENCE</scope>
    <source>
        <strain evidence="8">WA0000067209</strain>
    </source>
</reference>
<evidence type="ECO:0000256" key="1">
    <source>
        <dbReference type="ARBA" id="ARBA00004370"/>
    </source>
</evidence>
<dbReference type="InterPro" id="IPR000626">
    <property type="entry name" value="Ubiquitin-like_dom"/>
</dbReference>
<dbReference type="EMBL" id="JAEPQZ010000012">
    <property type="protein sequence ID" value="KAG2174976.1"/>
    <property type="molecule type" value="Genomic_DNA"/>
</dbReference>